<proteinExistence type="predicted"/>
<dbReference type="InterPro" id="IPR036397">
    <property type="entry name" value="RNaseH_sf"/>
</dbReference>
<dbReference type="SUPFAM" id="SSF53098">
    <property type="entry name" value="Ribonuclease H-like"/>
    <property type="match status" value="1"/>
</dbReference>
<name>A0A830D2E1_9LAMI</name>
<comment type="caution">
    <text evidence="2">The sequence shown here is derived from an EMBL/GenBank/DDBJ whole genome shotgun (WGS) entry which is preliminary data.</text>
</comment>
<organism evidence="2 3">
    <name type="scientific">Phtheirospermum japonicum</name>
    <dbReference type="NCBI Taxonomy" id="374723"/>
    <lineage>
        <taxon>Eukaryota</taxon>
        <taxon>Viridiplantae</taxon>
        <taxon>Streptophyta</taxon>
        <taxon>Embryophyta</taxon>
        <taxon>Tracheophyta</taxon>
        <taxon>Spermatophyta</taxon>
        <taxon>Magnoliopsida</taxon>
        <taxon>eudicotyledons</taxon>
        <taxon>Gunneridae</taxon>
        <taxon>Pentapetalae</taxon>
        <taxon>asterids</taxon>
        <taxon>lamiids</taxon>
        <taxon>Lamiales</taxon>
        <taxon>Orobanchaceae</taxon>
        <taxon>Orobanchaceae incertae sedis</taxon>
        <taxon>Phtheirospermum</taxon>
    </lineage>
</organism>
<protein>
    <submittedName>
        <fullName evidence="2">Protein argonaute 2</fullName>
    </submittedName>
</protein>
<evidence type="ECO:0000259" key="1">
    <source>
        <dbReference type="PROSITE" id="PS50822"/>
    </source>
</evidence>
<evidence type="ECO:0000313" key="3">
    <source>
        <dbReference type="Proteomes" id="UP000653305"/>
    </source>
</evidence>
<dbReference type="PROSITE" id="PS50822">
    <property type="entry name" value="PIWI"/>
    <property type="match status" value="1"/>
</dbReference>
<dbReference type="Proteomes" id="UP000653305">
    <property type="component" value="Unassembled WGS sequence"/>
</dbReference>
<dbReference type="Gene3D" id="3.30.420.10">
    <property type="entry name" value="Ribonuclease H-like superfamily/Ribonuclease H"/>
    <property type="match status" value="1"/>
</dbReference>
<dbReference type="AlphaFoldDB" id="A0A830D2E1"/>
<dbReference type="GO" id="GO:0003676">
    <property type="term" value="F:nucleic acid binding"/>
    <property type="evidence" value="ECO:0007669"/>
    <property type="project" value="InterPro"/>
</dbReference>
<sequence length="121" mass="13970">MCRNLVNTYFEVNKVKPKKIVVFCDSVSEGQFDMVLNEEQSNLKYAVFSDSYKPTITLFVAQKRHQTRLFLENVRDGGSMGNVPPRTVVDTKIVHPFEFDFYLFSHHGRIGTSKAVRYCVL</sequence>
<dbReference type="InterPro" id="IPR012337">
    <property type="entry name" value="RNaseH-like_sf"/>
</dbReference>
<accession>A0A830D2E1</accession>
<evidence type="ECO:0000313" key="2">
    <source>
        <dbReference type="EMBL" id="GFQ04813.1"/>
    </source>
</evidence>
<reference evidence="2" key="1">
    <citation type="submission" date="2020-07" db="EMBL/GenBank/DDBJ databases">
        <title>Ethylene signaling mediates host invasion by parasitic plants.</title>
        <authorList>
            <person name="Yoshida S."/>
        </authorList>
    </citation>
    <scope>NUCLEOTIDE SEQUENCE</scope>
    <source>
        <strain evidence="2">Okayama</strain>
    </source>
</reference>
<keyword evidence="3" id="KW-1185">Reference proteome</keyword>
<feature type="domain" description="Piwi" evidence="1">
    <location>
        <begin position="1"/>
        <end position="121"/>
    </location>
</feature>
<dbReference type="InterPro" id="IPR003165">
    <property type="entry name" value="Piwi"/>
</dbReference>
<gene>
    <name evidence="2" type="ORF">PHJA_002625300</name>
</gene>
<dbReference type="EMBL" id="BMAC01000978">
    <property type="protein sequence ID" value="GFQ04813.1"/>
    <property type="molecule type" value="Genomic_DNA"/>
</dbReference>
<dbReference type="OrthoDB" id="10252740at2759"/>
<dbReference type="PANTHER" id="PTHR22891">
    <property type="entry name" value="EUKARYOTIC TRANSLATION INITIATION FACTOR 2C"/>
    <property type="match status" value="1"/>
</dbReference>
<dbReference type="Pfam" id="PF02171">
    <property type="entry name" value="Piwi"/>
    <property type="match status" value="1"/>
</dbReference>